<feature type="binding site" evidence="19">
    <location>
        <position position="109"/>
    </location>
    <ligand>
        <name>NAD(+)</name>
        <dbReference type="ChEBI" id="CHEBI:57540"/>
    </ligand>
</feature>
<evidence type="ECO:0000256" key="18">
    <source>
        <dbReference type="ARBA" id="ARBA00048567"/>
    </source>
</evidence>
<dbReference type="InterPro" id="IPR013708">
    <property type="entry name" value="Shikimate_DH-bd_N"/>
</dbReference>
<dbReference type="FunFam" id="3.65.10.10:FF:000007">
    <property type="entry name" value="Pentafunctional AROM polypeptide"/>
    <property type="match status" value="1"/>
</dbReference>
<feature type="binding site" evidence="19">
    <location>
        <begin position="44"/>
        <end position="46"/>
    </location>
    <ligand>
        <name>NAD(+)</name>
        <dbReference type="ChEBI" id="CHEBI:57540"/>
    </ligand>
</feature>
<dbReference type="Gene3D" id="3.40.50.300">
    <property type="entry name" value="P-loop containing nucleotide triphosphate hydrolases"/>
    <property type="match status" value="1"/>
</dbReference>
<feature type="binding site" evidence="19">
    <location>
        <begin position="253"/>
        <end position="257"/>
    </location>
    <ligand>
        <name>7-phospho-2-dehydro-3-deoxy-D-arabino-heptonate</name>
        <dbReference type="ChEBI" id="CHEBI:58394"/>
    </ligand>
</feature>
<evidence type="ECO:0000256" key="7">
    <source>
        <dbReference type="ARBA" id="ARBA00022723"/>
    </source>
</evidence>
<dbReference type="SUPFAM" id="SSF51735">
    <property type="entry name" value="NAD(P)-binding Rossmann-fold domains"/>
    <property type="match status" value="1"/>
</dbReference>
<feature type="active site" description="Proton acceptor; for 3-dehydroquinate dehydratase activity" evidence="19">
    <location>
        <position position="1178"/>
    </location>
</feature>
<evidence type="ECO:0000256" key="9">
    <source>
        <dbReference type="ARBA" id="ARBA00022777"/>
    </source>
</evidence>
<comment type="catalytic activity">
    <reaction evidence="19 20">
        <text>3-dehydroquinate = 3-dehydroshikimate + H2O</text>
        <dbReference type="Rhea" id="RHEA:21096"/>
        <dbReference type="ChEBI" id="CHEBI:15377"/>
        <dbReference type="ChEBI" id="CHEBI:16630"/>
        <dbReference type="ChEBI" id="CHEBI:32364"/>
        <dbReference type="EC" id="4.2.1.10"/>
    </reaction>
</comment>
<dbReference type="NCBIfam" id="TIGR01093">
    <property type="entry name" value="aroD"/>
    <property type="match status" value="1"/>
</dbReference>
<feature type="binding site" evidence="19">
    <location>
        <position position="276"/>
    </location>
    <ligand>
        <name>7-phospho-2-dehydro-3-deoxy-D-arabino-heptonate</name>
        <dbReference type="ChEBI" id="CHEBI:58394"/>
    </ligand>
</feature>
<dbReference type="InterPro" id="IPR056179">
    <property type="entry name" value="DHQS_C"/>
</dbReference>
<dbReference type="PANTHER" id="PTHR21090">
    <property type="entry name" value="AROM/DEHYDROQUINATE SYNTHASE"/>
    <property type="match status" value="1"/>
</dbReference>
<feature type="active site" description="Proton acceptor; for 3-dehydroquinate synthase activity" evidence="19">
    <location>
        <position position="264"/>
    </location>
</feature>
<comment type="similarity">
    <text evidence="19 20">In the 4th section; belongs to the type-I 3-dehydroquinase family.</text>
</comment>
<feature type="binding site" evidence="19">
    <location>
        <position position="120"/>
    </location>
    <ligand>
        <name>7-phospho-2-dehydro-3-deoxy-D-arabino-heptonate</name>
        <dbReference type="ChEBI" id="CHEBI:58394"/>
    </ligand>
</feature>
<comment type="function">
    <text evidence="19 20">The AROM polypeptide catalyzes 5 consecutive enzymatic reactions in prechorismate polyaromatic amino acid biosynthesis.</text>
</comment>
<evidence type="ECO:0000313" key="27">
    <source>
        <dbReference type="Proteomes" id="UP000077266"/>
    </source>
</evidence>
<evidence type="ECO:0000256" key="10">
    <source>
        <dbReference type="ARBA" id="ARBA00022833"/>
    </source>
</evidence>
<dbReference type="PROSITE" id="PS00104">
    <property type="entry name" value="EPSP_SYNTHASE_1"/>
    <property type="match status" value="1"/>
</dbReference>
<dbReference type="SUPFAM" id="SSF56796">
    <property type="entry name" value="Dehydroquinate synthase-like"/>
    <property type="match status" value="1"/>
</dbReference>
<evidence type="ECO:0000256" key="1">
    <source>
        <dbReference type="ARBA" id="ARBA00004811"/>
    </source>
</evidence>
<dbReference type="GO" id="GO:0003855">
    <property type="term" value="F:3-dehydroquinate dehydratase activity"/>
    <property type="evidence" value="ECO:0007669"/>
    <property type="project" value="UniProtKB-UniRule"/>
</dbReference>
<dbReference type="GO" id="GO:0009073">
    <property type="term" value="P:aromatic amino acid family biosynthetic process"/>
    <property type="evidence" value="ECO:0007669"/>
    <property type="project" value="UniProtKB-UniRule"/>
</dbReference>
<dbReference type="PANTHER" id="PTHR21090:SF5">
    <property type="entry name" value="PENTAFUNCTIONAL AROM POLYPEPTIDE"/>
    <property type="match status" value="1"/>
</dbReference>
<evidence type="ECO:0000256" key="16">
    <source>
        <dbReference type="ARBA" id="ARBA00023268"/>
    </source>
</evidence>
<dbReference type="NCBIfam" id="TIGR01356">
    <property type="entry name" value="aroA"/>
    <property type="match status" value="1"/>
</dbReference>
<feature type="domain" description="Shikimate dehydrogenase substrate binding N-terminal" evidence="23">
    <location>
        <begin position="1293"/>
        <end position="1374"/>
    </location>
</feature>
<feature type="binding site" evidence="19">
    <location>
        <position position="142"/>
    </location>
    <ligand>
        <name>7-phospho-2-dehydro-3-deoxy-D-arabino-heptonate</name>
        <dbReference type="ChEBI" id="CHEBI:58394"/>
    </ligand>
</feature>
<feature type="domain" description="SDH C-terminal" evidence="24">
    <location>
        <begin position="1520"/>
        <end position="1549"/>
    </location>
</feature>
<dbReference type="EMBL" id="KV425923">
    <property type="protein sequence ID" value="KZV97983.1"/>
    <property type="molecule type" value="Genomic_DNA"/>
</dbReference>
<evidence type="ECO:0000256" key="3">
    <source>
        <dbReference type="ARBA" id="ARBA00009948"/>
    </source>
</evidence>
<sequence>MATTVERVPILGKDSIHVGFRLVDHIRDTLLKTCPASCYVLITDTNVGPLYLDDFKRGFAGQRFLTYLLPPGEGSKSRETKAEVEDWLLEQACTRDTVLLALGGGVIGDLAGFIAATFMRGIRFVQIPTTLLAMVDSSVGGKTAIDTPHGKNLIGAFWQPEYVFIDLAFLETLPAREFSNGMAEVVKTAAIWDEDEFAMLEARSVELYTAIQSKSTPGAPISDAQKLLLHVVKASVNVKAHIVTVDERETGLRNLVNFGHSIGHAIEAVLTPAMLHGECVSVGIILEAELARQLGHLSQVAVGRLARVLKAYGLPVTLNDPRIAALPASRQLTVDRLLDIMRVDKKNKGDEKRIVLLSRIGKTLEERATPVPDAAIRKVLSVAATVIPGTPSKSPVKMSTPGSKSISNRALLLAALSRGTCRLTNLLHSDDTQVMMAALADLNGARFEWEDGGDTLVVHGNGGALKVPPPGKEIYLGNAGTAARFLTTVCTLTVGEPGARTIITGNARMKQRPVGPLVDALRSAGSSLEYIEGEGCLPLSIAQGFRGGHIKLAASVSSQYVSSVLLSAPCAAEPVTLELVGGQVISQPYIDMTIAMMRSFGVNVERVAEHTYHIPNGGYSVPPAKYEIESDASSATYPLAIAAITGTTCTLTGIGSGSLQGDAGFATGVLEPMGCKVVQTASETTVTGPKKGGLRALGLVDMEPMTDAFLTACVLAAVATEPPLPERRLTDGSPALTTRILGIANQRVKECNRIRAMIDELAKFGVQTKELDDGLEIYGKPIHELKQGVSVHCYDDHRVAMAFSVLGAVVNGAVLEEKRCVEKTWPNWWDDLENKIGLKVEGVDLHTAGPSSEASAGSVEDKDASILIIGMRGAGKTHVGSIAARTLGSDWTFLDADVAFEAKHGSLPAFVAGQGWPAFRAAETELLKDLTTRTKHVISLGGGIVETPEAREALKAYKGPVVAISRDAQAVLDYLTRDKTRPAYGESIEDVIARRAPWFAECAKYEFVNDFLPADEGRTVAASEAEVARFFGHVSGIAPNLVDLSLGKRSYFLSLTYPDVTPALSIMEALTSGADAVELRVDLLQDSSASPIPSVGYVRRQLALLRTATTLPIVFTVRTQSQGGAFPDSAEKEAFDLVDLALRMAAEYIDVELAWSEARIASLARRKGASTKILASWHDWSGGMKWDGADVKKRYAQAAKYGDIVKLVGKANTLQDNFALRRFVDGVSGQGKPPVLAINMGAAGQMSRILNPVLSPITHPLLPSRAAPGQLSYAQIQQALHLLGLLPAKKFFLLGSPIAKSMSPTLHNTGLNALGLPHIYGLLETAEVDESVRAAIRDGEFGGASVTIPHKLAIMPLLDAISPDAQVIGAVNTVVPRADGTLYGDNTDWRGIQAVIRGSDVALKDGWTGVVIGAGGTARAAIYALHKLGGATAIHVVNRSPDNARSLVASFPESYKLSLSLPTSSPTVVVSTVPGTSTPPAGLAFGAQGGVVVDMAYAPLETPLLKLAKAAGPGWKTVPGIEVLLEQGYRQFEMWTGRKAPRGVIQDAVIQGYRVQQGL</sequence>
<evidence type="ECO:0000256" key="20">
    <source>
        <dbReference type="PIRNR" id="PIRNR000514"/>
    </source>
</evidence>
<evidence type="ECO:0000256" key="14">
    <source>
        <dbReference type="ARBA" id="ARBA00023141"/>
    </source>
</evidence>
<dbReference type="SUPFAM" id="SSF51569">
    <property type="entry name" value="Aldolase"/>
    <property type="match status" value="1"/>
</dbReference>
<keyword evidence="8 19" id="KW-0547">Nucleotide-binding</keyword>
<dbReference type="FunFam" id="3.40.50.1970:FF:000007">
    <property type="entry name" value="Pentafunctional AROM polypeptide"/>
    <property type="match status" value="1"/>
</dbReference>
<keyword evidence="9 19" id="KW-0418">Kinase</keyword>
<dbReference type="CDD" id="cd01556">
    <property type="entry name" value="EPSP_synthase"/>
    <property type="match status" value="1"/>
</dbReference>
<evidence type="ECO:0000256" key="4">
    <source>
        <dbReference type="ARBA" id="ARBA00022490"/>
    </source>
</evidence>
<comment type="similarity">
    <text evidence="19 20">In the 3rd section; belongs to the shikimate kinase family.</text>
</comment>
<protein>
    <recommendedName>
        <fullName evidence="19">Pentafunctional AROM polypeptide</fullName>
    </recommendedName>
    <domain>
        <recommendedName>
            <fullName evidence="19">3-dehydroquinate synthase</fullName>
            <shortName evidence="19">DHQS</shortName>
            <ecNumber evidence="19">4.2.3.4</ecNumber>
        </recommendedName>
    </domain>
    <domain>
        <recommendedName>
            <fullName evidence="19">3-phosphoshikimate 1-carboxyvinyltransferase</fullName>
            <ecNumber evidence="19">2.5.1.19</ecNumber>
        </recommendedName>
        <alternativeName>
            <fullName evidence="19">5-enolpyruvylshikimate-3-phosphate synthase</fullName>
            <shortName evidence="19">EPSP synthase</shortName>
            <shortName evidence="19">EPSPS</shortName>
        </alternativeName>
    </domain>
    <domain>
        <recommendedName>
            <fullName evidence="19">Shikimate kinase</fullName>
            <shortName evidence="19">SK</shortName>
            <ecNumber evidence="19">2.7.1.71</ecNumber>
        </recommendedName>
    </domain>
    <domain>
        <recommendedName>
            <fullName evidence="19">3-dehydroquinate dehydratase</fullName>
            <shortName evidence="19">3-dehydroquinase</shortName>
            <ecNumber evidence="19">4.2.1.10</ecNumber>
        </recommendedName>
    </domain>
    <domain>
        <recommendedName>
            <fullName evidence="19">Shikimate dehydrogenase</fullName>
            <ecNumber evidence="19">1.1.1.25</ecNumber>
        </recommendedName>
    </domain>
</protein>
<comment type="similarity">
    <text evidence="3">Belongs to the EPSP synthase family.</text>
</comment>
<dbReference type="GO" id="GO:0046872">
    <property type="term" value="F:metal ion binding"/>
    <property type="evidence" value="ECO:0007669"/>
    <property type="project" value="UniProtKB-UniRule"/>
</dbReference>
<feature type="region of interest" description="Shikimate dehydrogenase" evidence="19">
    <location>
        <begin position="1288"/>
        <end position="1559"/>
    </location>
</feature>
<feature type="binding site" evidence="19">
    <location>
        <position position="184"/>
    </location>
    <ligand>
        <name>Zn(2+)</name>
        <dbReference type="ChEBI" id="CHEBI:29105"/>
        <note>catalytic</note>
    </ligand>
</feature>
<dbReference type="CDD" id="cd00464">
    <property type="entry name" value="SK"/>
    <property type="match status" value="1"/>
</dbReference>
<dbReference type="GO" id="GO:0009423">
    <property type="term" value="P:chorismate biosynthetic process"/>
    <property type="evidence" value="ECO:0007669"/>
    <property type="project" value="UniProtKB-UniRule"/>
</dbReference>
<dbReference type="InterPro" id="IPR001381">
    <property type="entry name" value="DHquinase_I"/>
</dbReference>
<evidence type="ECO:0000256" key="2">
    <source>
        <dbReference type="ARBA" id="ARBA00004842"/>
    </source>
</evidence>
<evidence type="ECO:0000259" key="22">
    <source>
        <dbReference type="Pfam" id="PF01761"/>
    </source>
</evidence>
<dbReference type="InterPro" id="IPR022893">
    <property type="entry name" value="Shikimate_DH_fam"/>
</dbReference>
<keyword evidence="27" id="KW-1185">Reference proteome</keyword>
<feature type="active site" description="For EPSP synthase activity" evidence="19">
    <location>
        <position position="820"/>
    </location>
</feature>
<dbReference type="InterPro" id="IPR010110">
    <property type="entry name" value="Shikimate_DH_AroM-type"/>
</dbReference>
<keyword evidence="15 19" id="KW-0456">Lyase</keyword>
<keyword evidence="14 19" id="KW-0057">Aromatic amino acid biosynthesis</keyword>
<keyword evidence="12 19" id="KW-0521">NADP</keyword>
<dbReference type="GO" id="GO:0008652">
    <property type="term" value="P:amino acid biosynthetic process"/>
    <property type="evidence" value="ECO:0007669"/>
    <property type="project" value="UniProtKB-KW"/>
</dbReference>
<gene>
    <name evidence="26" type="ORF">EXIGLDRAFT_832440</name>
</gene>
<dbReference type="InterPro" id="IPR013785">
    <property type="entry name" value="Aldolase_TIM"/>
</dbReference>
<feature type="region of interest" description="3-dehydroquinate synthase" evidence="19">
    <location>
        <begin position="1"/>
        <end position="373"/>
    </location>
</feature>
<dbReference type="OrthoDB" id="197068at2759"/>
<dbReference type="PROSITE" id="PS00885">
    <property type="entry name" value="EPSP_SYNTHASE_2"/>
    <property type="match status" value="1"/>
</dbReference>
<dbReference type="InterPro" id="IPR001986">
    <property type="entry name" value="Enolpyruvate_Tfrase_dom"/>
</dbReference>
<feature type="binding site" evidence="19">
    <location>
        <begin position="73"/>
        <end position="76"/>
    </location>
    <ligand>
        <name>NAD(+)</name>
        <dbReference type="ChEBI" id="CHEBI:57540"/>
    </ligand>
</feature>
<keyword evidence="5 19" id="KW-0028">Amino-acid biosynthesis</keyword>
<evidence type="ECO:0000256" key="15">
    <source>
        <dbReference type="ARBA" id="ARBA00023239"/>
    </source>
</evidence>
<feature type="binding site" evidence="19">
    <location>
        <position position="345"/>
    </location>
    <ligand>
        <name>7-phospho-2-dehydro-3-deoxy-D-arabino-heptonate</name>
        <dbReference type="ChEBI" id="CHEBI:58394"/>
    </ligand>
</feature>
<comment type="similarity">
    <text evidence="20">In the N-terminal section; belongs to the dehydroquinate synthase family.</text>
</comment>
<dbReference type="GO" id="GO:0003866">
    <property type="term" value="F:3-phosphoshikimate 1-carboxyvinyltransferase activity"/>
    <property type="evidence" value="ECO:0007669"/>
    <property type="project" value="UniProtKB-UniRule"/>
</dbReference>
<dbReference type="EC" id="4.2.1.10" evidence="19"/>
<evidence type="ECO:0000259" key="24">
    <source>
        <dbReference type="Pfam" id="PF18317"/>
    </source>
</evidence>
<keyword evidence="4 19" id="KW-0963">Cytoplasm</keyword>
<comment type="catalytic activity">
    <reaction evidence="19 20">
        <text>shikimate + NADP(+) = 3-dehydroshikimate + NADPH + H(+)</text>
        <dbReference type="Rhea" id="RHEA:17737"/>
        <dbReference type="ChEBI" id="CHEBI:15378"/>
        <dbReference type="ChEBI" id="CHEBI:16630"/>
        <dbReference type="ChEBI" id="CHEBI:36208"/>
        <dbReference type="ChEBI" id="CHEBI:57783"/>
        <dbReference type="ChEBI" id="CHEBI:58349"/>
        <dbReference type="EC" id="1.1.1.25"/>
    </reaction>
</comment>
<dbReference type="FunFam" id="3.20.20.70:FF:000135">
    <property type="entry name" value="Pentafunctional AROM polypeptide"/>
    <property type="match status" value="1"/>
</dbReference>
<feature type="binding site" evidence="19">
    <location>
        <position position="152"/>
    </location>
    <ligand>
        <name>7-phospho-2-dehydro-3-deoxy-D-arabino-heptonate</name>
        <dbReference type="ChEBI" id="CHEBI:58394"/>
    </ligand>
</feature>
<comment type="pathway">
    <text evidence="19 20">Metabolic intermediate biosynthesis; chorismate biosynthesis; chorismate from D-erythrose 4-phosphate and phosphoenolpyruvate: step 4/7.</text>
</comment>
<feature type="binding site" evidence="19">
    <location>
        <position position="151"/>
    </location>
    <ligand>
        <name>NAD(+)</name>
        <dbReference type="ChEBI" id="CHEBI:57540"/>
    </ligand>
</feature>
<feature type="binding site" evidence="19">
    <location>
        <position position="260"/>
    </location>
    <ligand>
        <name>7-phospho-2-dehydro-3-deoxy-D-arabino-heptonate</name>
        <dbReference type="ChEBI" id="CHEBI:58394"/>
    </ligand>
</feature>
<dbReference type="EC" id="1.1.1.25" evidence="19"/>
<keyword evidence="6 19" id="KW-0808">Transferase</keyword>
<evidence type="ECO:0000256" key="19">
    <source>
        <dbReference type="HAMAP-Rule" id="MF_03143"/>
    </source>
</evidence>
<dbReference type="InParanoid" id="A0A165LKT2"/>
<evidence type="ECO:0000259" key="21">
    <source>
        <dbReference type="Pfam" id="PF00275"/>
    </source>
</evidence>
<dbReference type="EC" id="2.7.1.71" evidence="19"/>
<feature type="binding site" evidence="19">
    <location>
        <position position="276"/>
    </location>
    <ligand>
        <name>Zn(2+)</name>
        <dbReference type="ChEBI" id="CHEBI:29105"/>
        <note>catalytic</note>
    </ligand>
</feature>
<keyword evidence="13 19" id="KW-0560">Oxidoreductase</keyword>
<keyword evidence="10 19" id="KW-0862">Zinc</keyword>
<feature type="binding site" evidence="19">
    <location>
        <position position="260"/>
    </location>
    <ligand>
        <name>Zn(2+)</name>
        <dbReference type="ChEBI" id="CHEBI:29105"/>
        <note>catalytic</note>
    </ligand>
</feature>
<dbReference type="InterPro" id="IPR023000">
    <property type="entry name" value="Shikimate_kinase_CS"/>
</dbReference>
<dbReference type="FunCoup" id="A0A165LKT2">
    <property type="interactions" value="124"/>
</dbReference>
<dbReference type="EC" id="2.5.1.19" evidence="19"/>
<keyword evidence="11 19" id="KW-0067">ATP-binding</keyword>
<dbReference type="Pfam" id="PF18317">
    <property type="entry name" value="SDH_C"/>
    <property type="match status" value="1"/>
</dbReference>
<dbReference type="GO" id="GO:0005524">
    <property type="term" value="F:ATP binding"/>
    <property type="evidence" value="ECO:0007669"/>
    <property type="project" value="UniProtKB-UniRule"/>
</dbReference>
<feature type="binding site" evidence="19">
    <location>
        <begin position="129"/>
        <end position="130"/>
    </location>
    <ligand>
        <name>NAD(+)</name>
        <dbReference type="ChEBI" id="CHEBI:57540"/>
    </ligand>
</feature>
<evidence type="ECO:0000256" key="6">
    <source>
        <dbReference type="ARBA" id="ARBA00022679"/>
    </source>
</evidence>
<dbReference type="NCBIfam" id="TIGR01357">
    <property type="entry name" value="aroB"/>
    <property type="match status" value="1"/>
</dbReference>
<dbReference type="GO" id="GO:0004764">
    <property type="term" value="F:shikimate 3-dehydrogenase (NADP+) activity"/>
    <property type="evidence" value="ECO:0007669"/>
    <property type="project" value="UniProtKB-UniRule"/>
</dbReference>
<dbReference type="Pfam" id="PF01202">
    <property type="entry name" value="SKI"/>
    <property type="match status" value="1"/>
</dbReference>
<dbReference type="InterPro" id="IPR023193">
    <property type="entry name" value="EPSP_synthase_CS"/>
</dbReference>
<comment type="catalytic activity">
    <reaction evidence="18 19 20">
        <text>shikimate + ATP = 3-phosphoshikimate + ADP + H(+)</text>
        <dbReference type="Rhea" id="RHEA:13121"/>
        <dbReference type="ChEBI" id="CHEBI:15378"/>
        <dbReference type="ChEBI" id="CHEBI:30616"/>
        <dbReference type="ChEBI" id="CHEBI:36208"/>
        <dbReference type="ChEBI" id="CHEBI:145989"/>
        <dbReference type="ChEBI" id="CHEBI:456216"/>
        <dbReference type="EC" id="2.7.1.71"/>
    </reaction>
</comment>
<dbReference type="GO" id="GO:0005737">
    <property type="term" value="C:cytoplasm"/>
    <property type="evidence" value="ECO:0007669"/>
    <property type="project" value="UniProtKB-SubCell"/>
</dbReference>
<organism evidence="26 27">
    <name type="scientific">Exidia glandulosa HHB12029</name>
    <dbReference type="NCBI Taxonomy" id="1314781"/>
    <lineage>
        <taxon>Eukaryota</taxon>
        <taxon>Fungi</taxon>
        <taxon>Dikarya</taxon>
        <taxon>Basidiomycota</taxon>
        <taxon>Agaricomycotina</taxon>
        <taxon>Agaricomycetes</taxon>
        <taxon>Auriculariales</taxon>
        <taxon>Exidiaceae</taxon>
        <taxon>Exidia</taxon>
    </lineage>
</organism>
<dbReference type="CDD" id="cd08195">
    <property type="entry name" value="DHQS"/>
    <property type="match status" value="1"/>
</dbReference>
<dbReference type="Pfam" id="PF08501">
    <property type="entry name" value="Shikimate_dh_N"/>
    <property type="match status" value="1"/>
</dbReference>
<dbReference type="Proteomes" id="UP000077266">
    <property type="component" value="Unassembled WGS sequence"/>
</dbReference>
<feature type="domain" description="Enolpyruvate transferase" evidence="21">
    <location>
        <begin position="399"/>
        <end position="832"/>
    </location>
</feature>
<dbReference type="HAMAP" id="MF_00222">
    <property type="entry name" value="Shikimate_DH_AroE"/>
    <property type="match status" value="1"/>
</dbReference>
<comment type="pathway">
    <text evidence="1 19 20">Metabolic intermediate biosynthesis; chorismate biosynthesis; chorismate from D-erythrose 4-phosphate and phosphoenolpyruvate: step 6/7.</text>
</comment>
<dbReference type="InterPro" id="IPR000623">
    <property type="entry name" value="Shikimate_kinase/TSH1"/>
</dbReference>
<feature type="binding site" evidence="19">
    <location>
        <position position="136"/>
    </location>
    <ligand>
        <name>7-phospho-2-dehydro-3-deoxy-D-arabino-heptonate</name>
        <dbReference type="ChEBI" id="CHEBI:58394"/>
    </ligand>
</feature>
<dbReference type="InterPro" id="IPR008289">
    <property type="entry name" value="Pentafunct_AroM"/>
</dbReference>
<dbReference type="SUPFAM" id="SSF52540">
    <property type="entry name" value="P-loop containing nucleoside triphosphate hydrolases"/>
    <property type="match status" value="1"/>
</dbReference>
<comment type="catalytic activity">
    <reaction evidence="17">
        <text>3-phosphoshikimate + phosphoenolpyruvate = 5-O-(1-carboxyvinyl)-3-phosphoshikimate + phosphate</text>
        <dbReference type="Rhea" id="RHEA:21256"/>
        <dbReference type="ChEBI" id="CHEBI:43474"/>
        <dbReference type="ChEBI" id="CHEBI:57701"/>
        <dbReference type="ChEBI" id="CHEBI:58702"/>
        <dbReference type="ChEBI" id="CHEBI:145989"/>
        <dbReference type="EC" id="2.5.1.19"/>
    </reaction>
    <physiologicalReaction direction="left-to-right" evidence="17">
        <dbReference type="Rhea" id="RHEA:21257"/>
    </physiologicalReaction>
</comment>
<feature type="binding site" evidence="19">
    <location>
        <begin position="169"/>
        <end position="172"/>
    </location>
    <ligand>
        <name>NAD(+)</name>
        <dbReference type="ChEBI" id="CHEBI:57540"/>
    </ligand>
</feature>
<evidence type="ECO:0000256" key="11">
    <source>
        <dbReference type="ARBA" id="ARBA00022840"/>
    </source>
</evidence>
<comment type="pathway">
    <text evidence="19 20">Metabolic intermediate biosynthesis; chorismate biosynthesis; chorismate from D-erythrose 4-phosphate and phosphoenolpyruvate: step 2/7.</text>
</comment>
<dbReference type="GO" id="GO:0004765">
    <property type="term" value="F:shikimate kinase activity"/>
    <property type="evidence" value="ECO:0007669"/>
    <property type="project" value="UniProtKB-UniRule"/>
</dbReference>
<evidence type="ECO:0000259" key="25">
    <source>
        <dbReference type="Pfam" id="PF24621"/>
    </source>
</evidence>
<dbReference type="InterPro" id="IPR013792">
    <property type="entry name" value="RNA3'P_cycl/enolpyr_Trfase_a/b"/>
</dbReference>
<dbReference type="HAMAP" id="MF_00110">
    <property type="entry name" value="DHQ_synthase"/>
    <property type="match status" value="1"/>
</dbReference>
<feature type="binding site" evidence="19">
    <location>
        <begin position="870"/>
        <end position="877"/>
    </location>
    <ligand>
        <name>ATP</name>
        <dbReference type="ChEBI" id="CHEBI:30616"/>
    </ligand>
</feature>
<dbReference type="PROSITE" id="PS01128">
    <property type="entry name" value="SHIKIMATE_KINASE"/>
    <property type="match status" value="1"/>
</dbReference>
<comment type="caution">
    <text evidence="19">Lacks conserved residue(s) required for the propagation of feature annotation.</text>
</comment>
<dbReference type="NCBIfam" id="TIGR01809">
    <property type="entry name" value="Shik-DH-AROM"/>
    <property type="match status" value="1"/>
</dbReference>
<keyword evidence="16 19" id="KW-0511">Multifunctional enzyme</keyword>
<feature type="region of interest" description="3-dehydroquinase" evidence="19">
    <location>
        <begin position="1055"/>
        <end position="1275"/>
    </location>
</feature>
<dbReference type="SUPFAM" id="SSF55205">
    <property type="entry name" value="EPT/RTPC-like"/>
    <property type="match status" value="1"/>
</dbReference>
<dbReference type="Gene3D" id="3.20.20.70">
    <property type="entry name" value="Aldolase class I"/>
    <property type="match status" value="1"/>
</dbReference>
<dbReference type="Pfam" id="PF00275">
    <property type="entry name" value="EPSP_synthase"/>
    <property type="match status" value="1"/>
</dbReference>
<dbReference type="InterPro" id="IPR036968">
    <property type="entry name" value="Enolpyruvate_Tfrase_sf"/>
</dbReference>
<dbReference type="SUPFAM" id="SSF53223">
    <property type="entry name" value="Aminoacid dehydrogenase-like, N-terminal domain"/>
    <property type="match status" value="1"/>
</dbReference>
<dbReference type="Gene3D" id="1.20.1090.10">
    <property type="entry name" value="Dehydroquinate synthase-like - alpha domain"/>
    <property type="match status" value="1"/>
</dbReference>
<feature type="domain" description="3-dehydroquinate synthase C-terminal" evidence="25">
    <location>
        <begin position="181"/>
        <end position="347"/>
    </location>
</feature>
<dbReference type="InterPro" id="IPR006264">
    <property type="entry name" value="EPSP_synthase"/>
</dbReference>
<comment type="cofactor">
    <cofactor evidence="19 20">
        <name>Zn(2+)</name>
        <dbReference type="ChEBI" id="CHEBI:29105"/>
    </cofactor>
    <text evidence="19 20">Binds 2 Zn(2+) ions per subunit.</text>
</comment>
<dbReference type="Pfam" id="PF01487">
    <property type="entry name" value="DHquinase_I"/>
    <property type="match status" value="1"/>
</dbReference>
<evidence type="ECO:0000259" key="23">
    <source>
        <dbReference type="Pfam" id="PF08501"/>
    </source>
</evidence>
<proteinExistence type="inferred from homology"/>
<evidence type="ECO:0000256" key="17">
    <source>
        <dbReference type="ARBA" id="ARBA00044633"/>
    </source>
</evidence>
<evidence type="ECO:0000256" key="5">
    <source>
        <dbReference type="ARBA" id="ARBA00022605"/>
    </source>
</evidence>
<dbReference type="STRING" id="1314781.A0A165LKT2"/>
<dbReference type="InterPro" id="IPR041121">
    <property type="entry name" value="SDH_C"/>
</dbReference>
<reference evidence="26 27" key="1">
    <citation type="journal article" date="2016" name="Mol. Biol. Evol.">
        <title>Comparative Genomics of Early-Diverging Mushroom-Forming Fungi Provides Insights into the Origins of Lignocellulose Decay Capabilities.</title>
        <authorList>
            <person name="Nagy L.G."/>
            <person name="Riley R."/>
            <person name="Tritt A."/>
            <person name="Adam C."/>
            <person name="Daum C."/>
            <person name="Floudas D."/>
            <person name="Sun H."/>
            <person name="Yadav J.S."/>
            <person name="Pangilinan J."/>
            <person name="Larsson K.H."/>
            <person name="Matsuura K."/>
            <person name="Barry K."/>
            <person name="Labutti K."/>
            <person name="Kuo R."/>
            <person name="Ohm R.A."/>
            <person name="Bhattacharya S.S."/>
            <person name="Shirouzu T."/>
            <person name="Yoshinaga Y."/>
            <person name="Martin F.M."/>
            <person name="Grigoriev I.V."/>
            <person name="Hibbett D.S."/>
        </authorList>
    </citation>
    <scope>NUCLEOTIDE SEQUENCE [LARGE SCALE GENOMIC DNA]</scope>
    <source>
        <strain evidence="26 27">HHB12029</strain>
    </source>
</reference>
<dbReference type="Pfam" id="PF24621">
    <property type="entry name" value="DHQS_C"/>
    <property type="match status" value="1"/>
</dbReference>
<evidence type="ECO:0000256" key="13">
    <source>
        <dbReference type="ARBA" id="ARBA00023002"/>
    </source>
</evidence>
<feature type="active site" description="Proton acceptor; for 3-dehydroquinate synthase activity" evidence="19">
    <location>
        <position position="249"/>
    </location>
</feature>
<dbReference type="CDD" id="cd00502">
    <property type="entry name" value="DHQase_I"/>
    <property type="match status" value="1"/>
</dbReference>
<dbReference type="Gene3D" id="3.40.50.10860">
    <property type="entry name" value="Leucine Dehydrogenase, chain A, domain 1"/>
    <property type="match status" value="1"/>
</dbReference>
<feature type="binding site" evidence="19">
    <location>
        <position position="180"/>
    </location>
    <ligand>
        <name>NAD(+)</name>
        <dbReference type="ChEBI" id="CHEBI:57540"/>
    </ligand>
</feature>
<dbReference type="InterPro" id="IPR030960">
    <property type="entry name" value="DHQS/DOIS_N"/>
</dbReference>
<dbReference type="InterPro" id="IPR027417">
    <property type="entry name" value="P-loop_NTPase"/>
</dbReference>
<dbReference type="Gene3D" id="3.65.10.10">
    <property type="entry name" value="Enolpyruvate transferase domain"/>
    <property type="match status" value="2"/>
</dbReference>
<dbReference type="Gene3D" id="3.40.50.720">
    <property type="entry name" value="NAD(P)-binding Rossmann-like Domain"/>
    <property type="match status" value="1"/>
</dbReference>
<feature type="binding site" evidence="19">
    <location>
        <position position="239"/>
    </location>
    <ligand>
        <name>7-phospho-2-dehydro-3-deoxy-D-arabino-heptonate</name>
        <dbReference type="ChEBI" id="CHEBI:58394"/>
    </ligand>
</feature>
<dbReference type="GO" id="GO:0003856">
    <property type="term" value="F:3-dehydroquinate synthase activity"/>
    <property type="evidence" value="ECO:0007669"/>
    <property type="project" value="UniProtKB-UniRule"/>
</dbReference>
<dbReference type="HAMAP" id="MF_00210">
    <property type="entry name" value="EPSP_synth"/>
    <property type="match status" value="1"/>
</dbReference>
<feature type="binding site" evidence="19">
    <location>
        <begin position="184"/>
        <end position="187"/>
    </location>
    <ligand>
        <name>7-phospho-2-dehydro-3-deoxy-D-arabino-heptonate</name>
        <dbReference type="ChEBI" id="CHEBI:58394"/>
    </ligand>
</feature>
<feature type="domain" description="3-dehydroquinate synthase N-terminal" evidence="22">
    <location>
        <begin position="68"/>
        <end position="179"/>
    </location>
</feature>
<name>A0A165LKT2_EXIGL</name>
<dbReference type="InterPro" id="IPR036291">
    <property type="entry name" value="NAD(P)-bd_dom_sf"/>
</dbReference>
<dbReference type="CDD" id="cd01065">
    <property type="entry name" value="NAD_bind_Shikimate_DH"/>
    <property type="match status" value="1"/>
</dbReference>
<evidence type="ECO:0000256" key="12">
    <source>
        <dbReference type="ARBA" id="ARBA00022857"/>
    </source>
</evidence>
<dbReference type="EC" id="4.2.3.4" evidence="19"/>
<dbReference type="InterPro" id="IPR031322">
    <property type="entry name" value="Shikimate/glucono_kinase"/>
</dbReference>
<evidence type="ECO:0000256" key="8">
    <source>
        <dbReference type="ARBA" id="ARBA00022741"/>
    </source>
</evidence>
<feature type="active site" description="Schiff-base intermediate with substrate; for 3-dehydroquinate dehydratase activity" evidence="19">
    <location>
        <position position="1206"/>
    </location>
</feature>
<dbReference type="UniPathway" id="UPA00053">
    <property type="reaction ID" value="UER00085"/>
</dbReference>
<keyword evidence="7 19" id="KW-0479">Metal-binding</keyword>
<dbReference type="InterPro" id="IPR046346">
    <property type="entry name" value="Aminoacid_DH-like_N_sf"/>
</dbReference>
<dbReference type="PIRSF" id="PIRSF000514">
    <property type="entry name" value="Pentafunct_AroM"/>
    <property type="match status" value="1"/>
</dbReference>
<accession>A0A165LKT2</accession>
<feature type="binding site" evidence="19">
    <location>
        <begin position="104"/>
        <end position="106"/>
    </location>
    <ligand>
        <name>NAD(+)</name>
        <dbReference type="ChEBI" id="CHEBI:57540"/>
    </ligand>
</feature>
<dbReference type="Pfam" id="PF01761">
    <property type="entry name" value="DHQ_synthase"/>
    <property type="match status" value="1"/>
</dbReference>
<dbReference type="PRINTS" id="PR01100">
    <property type="entry name" value="SHIKIMTKNASE"/>
</dbReference>
<dbReference type="HAMAP" id="MF_03143">
    <property type="entry name" value="Pentafunct_AroM"/>
    <property type="match status" value="1"/>
</dbReference>
<comment type="similarity">
    <text evidence="19">In the N-terminal section; belongs to the sugar phosphate cyclases superfamily. Dehydroquinate synthase family.</text>
</comment>
<comment type="subunit">
    <text evidence="19 20">Homodimer.</text>
</comment>
<dbReference type="Gene3D" id="3.40.50.1970">
    <property type="match status" value="1"/>
</dbReference>
<comment type="similarity">
    <text evidence="19 20">In the C-terminal section; belongs to the shikimate dehydrogenase family.</text>
</comment>
<comment type="pathway">
    <text evidence="2 19 20">Metabolic intermediate biosynthesis; chorismate biosynthesis; chorismate from D-erythrose 4-phosphate and phosphoenolpyruvate: step 5/7.</text>
</comment>
<evidence type="ECO:0000313" key="26">
    <source>
        <dbReference type="EMBL" id="KZV97983.1"/>
    </source>
</evidence>
<comment type="catalytic activity">
    <reaction evidence="19 20">
        <text>7-phospho-2-dehydro-3-deoxy-D-arabino-heptonate = 3-dehydroquinate + phosphate</text>
        <dbReference type="Rhea" id="RHEA:21968"/>
        <dbReference type="ChEBI" id="CHEBI:32364"/>
        <dbReference type="ChEBI" id="CHEBI:43474"/>
        <dbReference type="ChEBI" id="CHEBI:58394"/>
        <dbReference type="EC" id="4.2.3.4"/>
    </reaction>
</comment>
<comment type="subcellular location">
    <subcellularLocation>
        <location evidence="19 20">Cytoplasm</location>
    </subcellularLocation>
</comment>
<dbReference type="InterPro" id="IPR016037">
    <property type="entry name" value="DHQ_synth_AroB"/>
</dbReference>
<comment type="similarity">
    <text evidence="19 20">In the 2nd section; belongs to the EPSP synthase family.</text>
</comment>
<dbReference type="HAMAP" id="MF_00109">
    <property type="entry name" value="Shikimate_kinase"/>
    <property type="match status" value="1"/>
</dbReference>
<comment type="pathway">
    <text evidence="19 20">Metabolic intermediate biosynthesis; chorismate biosynthesis; chorismate from D-erythrose 4-phosphate and phosphoenolpyruvate: step 3/7.</text>
</comment>
<dbReference type="FunFam" id="1.20.1090.10:FF:000007">
    <property type="entry name" value="Pentafunctional AROM polypeptide"/>
    <property type="match status" value="1"/>
</dbReference>